<evidence type="ECO:0000256" key="1">
    <source>
        <dbReference type="SAM" id="SignalP"/>
    </source>
</evidence>
<comment type="caution">
    <text evidence="2">The sequence shown here is derived from an EMBL/GenBank/DDBJ whole genome shotgun (WGS) entry which is preliminary data.</text>
</comment>
<evidence type="ECO:0000313" key="3">
    <source>
        <dbReference type="Proteomes" id="UP000743370"/>
    </source>
</evidence>
<dbReference type="Proteomes" id="UP000743370">
    <property type="component" value="Unassembled WGS sequence"/>
</dbReference>
<feature type="chain" id="PRO_5035893155" description="Secreted protein" evidence="1">
    <location>
        <begin position="22"/>
        <end position="175"/>
    </location>
</feature>
<evidence type="ECO:0008006" key="4">
    <source>
        <dbReference type="Google" id="ProtNLM"/>
    </source>
</evidence>
<feature type="signal peptide" evidence="1">
    <location>
        <begin position="1"/>
        <end position="21"/>
    </location>
</feature>
<sequence length="175" mass="18602">MSRVCPVFCLALNGMAHLVTLRPSLSPHVRSSLPATQEVGFANTITLGSSPSFYADPGSGLAFWEARSHRTHGPAGLPAVVGILPFPGQRRGMLNATSPTGVTCAFVSLSVVNTGCFQAARLTPICISSSKVSYPYVRIIEEAIFLSRLRSQLSISAVGLNTRIESEFTPPALNK</sequence>
<accession>A0A8T0K4R4</accession>
<organism evidence="2 3">
    <name type="scientific">Phaseolus angularis</name>
    <name type="common">Azuki bean</name>
    <name type="synonym">Vigna angularis</name>
    <dbReference type="NCBI Taxonomy" id="3914"/>
    <lineage>
        <taxon>Eukaryota</taxon>
        <taxon>Viridiplantae</taxon>
        <taxon>Streptophyta</taxon>
        <taxon>Embryophyta</taxon>
        <taxon>Tracheophyta</taxon>
        <taxon>Spermatophyta</taxon>
        <taxon>Magnoliopsida</taxon>
        <taxon>eudicotyledons</taxon>
        <taxon>Gunneridae</taxon>
        <taxon>Pentapetalae</taxon>
        <taxon>rosids</taxon>
        <taxon>fabids</taxon>
        <taxon>Fabales</taxon>
        <taxon>Fabaceae</taxon>
        <taxon>Papilionoideae</taxon>
        <taxon>50 kb inversion clade</taxon>
        <taxon>NPAAA clade</taxon>
        <taxon>indigoferoid/millettioid clade</taxon>
        <taxon>Phaseoleae</taxon>
        <taxon>Vigna</taxon>
    </lineage>
</organism>
<evidence type="ECO:0000313" key="2">
    <source>
        <dbReference type="EMBL" id="KAG2394644.1"/>
    </source>
</evidence>
<gene>
    <name evidence="2" type="ORF">HKW66_Vig0079810</name>
</gene>
<name>A0A8T0K4R4_PHAAN</name>
<dbReference type="EMBL" id="JABFOF010000006">
    <property type="protein sequence ID" value="KAG2394644.1"/>
    <property type="molecule type" value="Genomic_DNA"/>
</dbReference>
<protein>
    <recommendedName>
        <fullName evidence="4">Secreted protein</fullName>
    </recommendedName>
</protein>
<keyword evidence="1" id="KW-0732">Signal</keyword>
<reference evidence="2 3" key="1">
    <citation type="submission" date="2020-05" db="EMBL/GenBank/DDBJ databases">
        <title>Vigna angularis (adzuki bean) Var. LongXiaoDou No. 4 denovo assembly.</title>
        <authorList>
            <person name="Xiang H."/>
        </authorList>
    </citation>
    <scope>NUCLEOTIDE SEQUENCE [LARGE SCALE GENOMIC DNA]</scope>
    <source>
        <tissue evidence="2">Leaf</tissue>
    </source>
</reference>
<dbReference type="AlphaFoldDB" id="A0A8T0K4R4"/>
<proteinExistence type="predicted"/>